<organism evidence="7 8">
    <name type="scientific">Polychaeton citri CBS 116435</name>
    <dbReference type="NCBI Taxonomy" id="1314669"/>
    <lineage>
        <taxon>Eukaryota</taxon>
        <taxon>Fungi</taxon>
        <taxon>Dikarya</taxon>
        <taxon>Ascomycota</taxon>
        <taxon>Pezizomycotina</taxon>
        <taxon>Dothideomycetes</taxon>
        <taxon>Dothideomycetidae</taxon>
        <taxon>Capnodiales</taxon>
        <taxon>Capnodiaceae</taxon>
        <taxon>Polychaeton</taxon>
    </lineage>
</organism>
<name>A0A9P4QF15_9PEZI</name>
<evidence type="ECO:0000256" key="2">
    <source>
        <dbReference type="ARBA" id="ARBA00022771"/>
    </source>
</evidence>
<dbReference type="InterPro" id="IPR046336">
    <property type="entry name" value="Lon_prtase_N_sf"/>
</dbReference>
<evidence type="ECO:0008006" key="9">
    <source>
        <dbReference type="Google" id="ProtNLM"/>
    </source>
</evidence>
<keyword evidence="3" id="KW-0862">Zinc</keyword>
<evidence type="ECO:0000256" key="4">
    <source>
        <dbReference type="PROSITE-ProRule" id="PRU00175"/>
    </source>
</evidence>
<dbReference type="InterPro" id="IPR003111">
    <property type="entry name" value="Lon_prtase_N"/>
</dbReference>
<dbReference type="Pfam" id="PF13445">
    <property type="entry name" value="zf-RING_UBOX"/>
    <property type="match status" value="1"/>
</dbReference>
<evidence type="ECO:0000256" key="3">
    <source>
        <dbReference type="ARBA" id="ARBA00022833"/>
    </source>
</evidence>
<dbReference type="EMBL" id="MU003769">
    <property type="protein sequence ID" value="KAF2725045.1"/>
    <property type="molecule type" value="Genomic_DNA"/>
</dbReference>
<evidence type="ECO:0000259" key="6">
    <source>
        <dbReference type="PROSITE" id="PS51787"/>
    </source>
</evidence>
<dbReference type="Proteomes" id="UP000799441">
    <property type="component" value="Unassembled WGS sequence"/>
</dbReference>
<dbReference type="InterPro" id="IPR027370">
    <property type="entry name" value="Znf-RING_euk"/>
</dbReference>
<dbReference type="Pfam" id="PF13923">
    <property type="entry name" value="zf-C3HC4_2"/>
    <property type="match status" value="1"/>
</dbReference>
<dbReference type="Pfam" id="PF02190">
    <property type="entry name" value="LON_substr_bdg"/>
    <property type="match status" value="1"/>
</dbReference>
<dbReference type="InterPro" id="IPR017907">
    <property type="entry name" value="Znf_RING_CS"/>
</dbReference>
<feature type="domain" description="Lon N-terminal" evidence="6">
    <location>
        <begin position="269"/>
        <end position="501"/>
    </location>
</feature>
<evidence type="ECO:0000313" key="8">
    <source>
        <dbReference type="Proteomes" id="UP000799441"/>
    </source>
</evidence>
<sequence length="505" mass="56780">MQKPLAAHGDARALVRLIQCRICSKPLSQPVTLPCGYALCRGCLPEAHERANISYPGLPSRKIAIQCPFEDCKLPHPLSDCSVDVTMSKVMDSVADVVARHASLAESENTVLMTTVGLQDAESFGIESEKPHSRTLTGGRLIATYTLAAEGNLRYDLDVNYEDSESQKELQSALDAHVLEELIESTSNQVECHVCYQIMLEPVTTYCGHSLCRKCMTRSLDHSLHCPSCRRPLTVPPSLVDYPNNKALVDLLNGLCPDTITARAEALTLEELGGEGDLKTPLFVCTLGFPQMPTFLRIFEPRYRLMLRRCLEGNGEFGMMMYNRYGEPQGDLGVVHFYRYGIMLRIVQSQLMADGTSLIETRGSYRFRIKAHGTLDGYTIGSVERVEDIPLTEEERIEAEETSLPSLPENADMSEHLKRMPTQRLLSIGHEFITKMRGRSAAWLQQRVLDVHGEPPEDAALFPYWFASVLPISEDEKYKLLPTTTVRERLKITATWIKRIESQRW</sequence>
<keyword evidence="1" id="KW-0479">Metal-binding</keyword>
<keyword evidence="2 4" id="KW-0863">Zinc-finger</keyword>
<dbReference type="PROSITE" id="PS51787">
    <property type="entry name" value="LON_N"/>
    <property type="match status" value="1"/>
</dbReference>
<dbReference type="SMART" id="SM00184">
    <property type="entry name" value="RING"/>
    <property type="match status" value="2"/>
</dbReference>
<dbReference type="GO" id="GO:0061630">
    <property type="term" value="F:ubiquitin protein ligase activity"/>
    <property type="evidence" value="ECO:0007669"/>
    <property type="project" value="TreeGrafter"/>
</dbReference>
<dbReference type="SUPFAM" id="SSF88697">
    <property type="entry name" value="PUA domain-like"/>
    <property type="match status" value="1"/>
</dbReference>
<evidence type="ECO:0000313" key="7">
    <source>
        <dbReference type="EMBL" id="KAF2725045.1"/>
    </source>
</evidence>
<feature type="domain" description="RING-type" evidence="5">
    <location>
        <begin position="20"/>
        <end position="71"/>
    </location>
</feature>
<dbReference type="SUPFAM" id="SSF57850">
    <property type="entry name" value="RING/U-box"/>
    <property type="match status" value="2"/>
</dbReference>
<accession>A0A9P4QF15</accession>
<dbReference type="PANTHER" id="PTHR23327">
    <property type="entry name" value="RING FINGER PROTEIN 127"/>
    <property type="match status" value="1"/>
</dbReference>
<dbReference type="InterPro" id="IPR013083">
    <property type="entry name" value="Znf_RING/FYVE/PHD"/>
</dbReference>
<dbReference type="Gene3D" id="3.30.40.10">
    <property type="entry name" value="Zinc/RING finger domain, C3HC4 (zinc finger)"/>
    <property type="match status" value="2"/>
</dbReference>
<reference evidence="7" key="1">
    <citation type="journal article" date="2020" name="Stud. Mycol.">
        <title>101 Dothideomycetes genomes: a test case for predicting lifestyles and emergence of pathogens.</title>
        <authorList>
            <person name="Haridas S."/>
            <person name="Albert R."/>
            <person name="Binder M."/>
            <person name="Bloem J."/>
            <person name="Labutti K."/>
            <person name="Salamov A."/>
            <person name="Andreopoulos B."/>
            <person name="Baker S."/>
            <person name="Barry K."/>
            <person name="Bills G."/>
            <person name="Bluhm B."/>
            <person name="Cannon C."/>
            <person name="Castanera R."/>
            <person name="Culley D."/>
            <person name="Daum C."/>
            <person name="Ezra D."/>
            <person name="Gonzalez J."/>
            <person name="Henrissat B."/>
            <person name="Kuo A."/>
            <person name="Liang C."/>
            <person name="Lipzen A."/>
            <person name="Lutzoni F."/>
            <person name="Magnuson J."/>
            <person name="Mondo S."/>
            <person name="Nolan M."/>
            <person name="Ohm R."/>
            <person name="Pangilinan J."/>
            <person name="Park H.-J."/>
            <person name="Ramirez L."/>
            <person name="Alfaro M."/>
            <person name="Sun H."/>
            <person name="Tritt A."/>
            <person name="Yoshinaga Y."/>
            <person name="Zwiers L.-H."/>
            <person name="Turgeon B."/>
            <person name="Goodwin S."/>
            <person name="Spatafora J."/>
            <person name="Crous P."/>
            <person name="Grigoriev I."/>
        </authorList>
    </citation>
    <scope>NUCLEOTIDE SEQUENCE</scope>
    <source>
        <strain evidence="7">CBS 116435</strain>
    </source>
</reference>
<dbReference type="PROSITE" id="PS50089">
    <property type="entry name" value="ZF_RING_2"/>
    <property type="match status" value="2"/>
</dbReference>
<comment type="caution">
    <text evidence="7">The sequence shown here is derived from an EMBL/GenBank/DDBJ whole genome shotgun (WGS) entry which is preliminary data.</text>
</comment>
<dbReference type="OrthoDB" id="264917at2759"/>
<dbReference type="Gene3D" id="1.20.58.1480">
    <property type="match status" value="1"/>
</dbReference>
<dbReference type="AlphaFoldDB" id="A0A9P4QF15"/>
<dbReference type="SMART" id="SM00464">
    <property type="entry name" value="LON"/>
    <property type="match status" value="1"/>
</dbReference>
<dbReference type="PANTHER" id="PTHR23327:SF42">
    <property type="entry name" value="LON PEPTIDASE N-TERMINAL DOMAIN AND RING FINGER PROTEIN C14F5.10C"/>
    <property type="match status" value="1"/>
</dbReference>
<evidence type="ECO:0000259" key="5">
    <source>
        <dbReference type="PROSITE" id="PS50089"/>
    </source>
</evidence>
<dbReference type="Gene3D" id="2.30.130.40">
    <property type="entry name" value="LON domain-like"/>
    <property type="match status" value="1"/>
</dbReference>
<dbReference type="InterPro" id="IPR001841">
    <property type="entry name" value="Znf_RING"/>
</dbReference>
<evidence type="ECO:0000256" key="1">
    <source>
        <dbReference type="ARBA" id="ARBA00022723"/>
    </source>
</evidence>
<dbReference type="PROSITE" id="PS00518">
    <property type="entry name" value="ZF_RING_1"/>
    <property type="match status" value="1"/>
</dbReference>
<protein>
    <recommendedName>
        <fullName evidence="9">ATP-dependent protease</fullName>
    </recommendedName>
</protein>
<dbReference type="GO" id="GO:0008270">
    <property type="term" value="F:zinc ion binding"/>
    <property type="evidence" value="ECO:0007669"/>
    <property type="project" value="UniProtKB-KW"/>
</dbReference>
<gene>
    <name evidence="7" type="ORF">K431DRAFT_216830</name>
</gene>
<dbReference type="InterPro" id="IPR015947">
    <property type="entry name" value="PUA-like_sf"/>
</dbReference>
<proteinExistence type="predicted"/>
<keyword evidence="8" id="KW-1185">Reference proteome</keyword>
<feature type="domain" description="RING-type" evidence="5">
    <location>
        <begin position="192"/>
        <end position="230"/>
    </location>
</feature>